<evidence type="ECO:0008006" key="3">
    <source>
        <dbReference type="Google" id="ProtNLM"/>
    </source>
</evidence>
<dbReference type="EMBL" id="JAELUQ010000007">
    <property type="protein sequence ID" value="KAG7410529.1"/>
    <property type="molecule type" value="Genomic_DNA"/>
</dbReference>
<dbReference type="AlphaFoldDB" id="A0A8J5NYA0"/>
<protein>
    <recommendedName>
        <fullName evidence="3">BTB domain-containing protein</fullName>
    </recommendedName>
</protein>
<comment type="caution">
    <text evidence="1">The sequence shown here is derived from an EMBL/GenBank/DDBJ whole genome shotgun (WGS) entry which is preliminary data.</text>
</comment>
<evidence type="ECO:0000313" key="1">
    <source>
        <dbReference type="EMBL" id="KAG7410529.1"/>
    </source>
</evidence>
<proteinExistence type="predicted"/>
<sequence>MSTMRVQIDPAGDVLVILPVIKSTAQSDPPNTDTPETRVKKEFLCSKTHLTLASPRAAKIFSSNFKEASKEADGFHHWEFEGIFDVKAFELVLKIIHGKTREIPQAMELDLLAGIASIVDDLECHDALYFFS</sequence>
<accession>A0A8J5NYA0</accession>
<dbReference type="Proteomes" id="UP000694050">
    <property type="component" value="Unassembled WGS sequence"/>
</dbReference>
<evidence type="ECO:0000313" key="2">
    <source>
        <dbReference type="Proteomes" id="UP000694050"/>
    </source>
</evidence>
<gene>
    <name evidence="1" type="ORF">Forpe1208_v010735</name>
</gene>
<reference evidence="1" key="1">
    <citation type="submission" date="2021-04" db="EMBL/GenBank/DDBJ databases">
        <title>First draft genome resource for Brassicaceae pathogens Fusarium oxysporum f. sp. raphani and Fusarium oxysporum f. sp. rapae.</title>
        <authorList>
            <person name="Asai S."/>
        </authorList>
    </citation>
    <scope>NUCLEOTIDE SEQUENCE</scope>
    <source>
        <strain evidence="1">Tf1208</strain>
    </source>
</reference>
<organism evidence="1 2">
    <name type="scientific">Fusarium oxysporum f. sp. rapae</name>
    <dbReference type="NCBI Taxonomy" id="485398"/>
    <lineage>
        <taxon>Eukaryota</taxon>
        <taxon>Fungi</taxon>
        <taxon>Dikarya</taxon>
        <taxon>Ascomycota</taxon>
        <taxon>Pezizomycotina</taxon>
        <taxon>Sordariomycetes</taxon>
        <taxon>Hypocreomycetidae</taxon>
        <taxon>Hypocreales</taxon>
        <taxon>Nectriaceae</taxon>
        <taxon>Fusarium</taxon>
        <taxon>Fusarium oxysporum species complex</taxon>
    </lineage>
</organism>
<name>A0A8J5NYA0_FUSOX</name>